<name>A0AAW0FKJ1_9APHY</name>
<organism evidence="2 3">
    <name type="scientific">Cerrena zonata</name>
    <dbReference type="NCBI Taxonomy" id="2478898"/>
    <lineage>
        <taxon>Eukaryota</taxon>
        <taxon>Fungi</taxon>
        <taxon>Dikarya</taxon>
        <taxon>Basidiomycota</taxon>
        <taxon>Agaricomycotina</taxon>
        <taxon>Agaricomycetes</taxon>
        <taxon>Polyporales</taxon>
        <taxon>Cerrenaceae</taxon>
        <taxon>Cerrena</taxon>
    </lineage>
</organism>
<dbReference type="AlphaFoldDB" id="A0AAW0FKJ1"/>
<keyword evidence="3" id="KW-1185">Reference proteome</keyword>
<accession>A0AAW0FKJ1</accession>
<evidence type="ECO:0000256" key="1">
    <source>
        <dbReference type="SAM" id="MobiDB-lite"/>
    </source>
</evidence>
<sequence>MSSDTIGGLLSPSTDTDITEAQDSVKSQIVEPLSIISDVFVHNLTRSKKGVDPIPVKRSITFLGYVTLSPGKRWWPHDSWAPAPIPEGKILLEIELGEPDQHRTHWTRPCCTYNPSP</sequence>
<protein>
    <submittedName>
        <fullName evidence="2">Uncharacterized protein</fullName>
    </submittedName>
</protein>
<feature type="region of interest" description="Disordered" evidence="1">
    <location>
        <begin position="1"/>
        <end position="20"/>
    </location>
</feature>
<dbReference type="Proteomes" id="UP001385951">
    <property type="component" value="Unassembled WGS sequence"/>
</dbReference>
<proteinExistence type="predicted"/>
<evidence type="ECO:0000313" key="2">
    <source>
        <dbReference type="EMBL" id="KAK7677866.1"/>
    </source>
</evidence>
<gene>
    <name evidence="2" type="ORF">QCA50_019178</name>
</gene>
<reference evidence="2 3" key="1">
    <citation type="submission" date="2022-09" db="EMBL/GenBank/DDBJ databases">
        <authorList>
            <person name="Palmer J.M."/>
        </authorList>
    </citation>
    <scope>NUCLEOTIDE SEQUENCE [LARGE SCALE GENOMIC DNA]</scope>
    <source>
        <strain evidence="2 3">DSM 7382</strain>
    </source>
</reference>
<dbReference type="EMBL" id="JASBNA010000081">
    <property type="protein sequence ID" value="KAK7677866.1"/>
    <property type="molecule type" value="Genomic_DNA"/>
</dbReference>
<evidence type="ECO:0000313" key="3">
    <source>
        <dbReference type="Proteomes" id="UP001385951"/>
    </source>
</evidence>
<comment type="caution">
    <text evidence="2">The sequence shown here is derived from an EMBL/GenBank/DDBJ whole genome shotgun (WGS) entry which is preliminary data.</text>
</comment>